<evidence type="ECO:0000313" key="2">
    <source>
        <dbReference type="Proteomes" id="UP001219518"/>
    </source>
</evidence>
<name>A0AAE1LBN5_9NEOP</name>
<evidence type="ECO:0000313" key="1">
    <source>
        <dbReference type="EMBL" id="KAK3912859.1"/>
    </source>
</evidence>
<comment type="caution">
    <text evidence="1">The sequence shown here is derived from an EMBL/GenBank/DDBJ whole genome shotgun (WGS) entry which is preliminary data.</text>
</comment>
<keyword evidence="2" id="KW-1185">Reference proteome</keyword>
<protein>
    <submittedName>
        <fullName evidence="1">Chromosome-associated kinesin KIF4</fullName>
    </submittedName>
</protein>
<dbReference type="Proteomes" id="UP001219518">
    <property type="component" value="Unassembled WGS sequence"/>
</dbReference>
<reference evidence="1" key="1">
    <citation type="submission" date="2021-07" db="EMBL/GenBank/DDBJ databases">
        <authorList>
            <person name="Catto M.A."/>
            <person name="Jacobson A."/>
            <person name="Kennedy G."/>
            <person name="Labadie P."/>
            <person name="Hunt B.G."/>
            <person name="Srinivasan R."/>
        </authorList>
    </citation>
    <scope>NUCLEOTIDE SEQUENCE</scope>
    <source>
        <strain evidence="1">PL_HMW_Pooled</strain>
        <tissue evidence="1">Head</tissue>
    </source>
</reference>
<gene>
    <name evidence="1" type="ORF">KUF71_022313</name>
</gene>
<dbReference type="EMBL" id="JAHWGI010000306">
    <property type="protein sequence ID" value="KAK3912859.1"/>
    <property type="molecule type" value="Genomic_DNA"/>
</dbReference>
<reference evidence="1" key="2">
    <citation type="journal article" date="2023" name="BMC Genomics">
        <title>Pest status, molecular evolution, and epigenetic factors derived from the genome assembly of Frankliniella fusca, a thysanopteran phytovirus vector.</title>
        <authorList>
            <person name="Catto M.A."/>
            <person name="Labadie P.E."/>
            <person name="Jacobson A.L."/>
            <person name="Kennedy G.G."/>
            <person name="Srinivasan R."/>
            <person name="Hunt B.G."/>
        </authorList>
    </citation>
    <scope>NUCLEOTIDE SEQUENCE</scope>
    <source>
        <strain evidence="1">PL_HMW_Pooled</strain>
    </source>
</reference>
<accession>A0AAE1LBN5</accession>
<dbReference type="PANTHER" id="PTHR47018">
    <property type="entry name" value="CXC DOMAIN-CONTAINING PROTEIN-RELATED"/>
    <property type="match status" value="1"/>
</dbReference>
<sequence length="1538" mass="173122">MADGRGKGRGRHRLSLAGPVSLSEDTVEIDWDKCVICQKFSSEKLDQPALNPILSRRTAAFATFASKLKSLAEFNYILPSQLRVTKLDNGTGFESTLSSNEARWHKTCMSLYRDIPRFQALLKRLKEEQEQVADAEEPSAAPKFDARQTRSAGIGPLQLKSNVCFLCKSVDLLENLHQCSTKEVHENISESARKVGDTELLAVLATADVIALEAKYHLKCLTKLYNKARRHESSENKSDGGTICEGIAFSDLAAFIHRKAEEGKAMKLADLKAMYEDRLAQLLSIHVEELPFLHRTRFREKIQAHFPSLRADKEGRDVVLRHVSTSILRNIHDEDQDDDALAFQRFCKSLRRTVMASSTTFDGDLSREKQRECVPPALQAAINLLMYGSTVTPGNAATQPALSIAQLIMLNMQKSVPQGDIVRNRRELEAPFPLFLGLSTYGRSRSRKALDEMHKFGVSVSADRIMEVTSDLCYLVTERAKEEGILCPSHLQKGRFTIGAYDNIDHNPTSITAKGSFHGTSISIFQTGNAVGLKRKLQTCYQDVAVKGRRGVPLLPENYAAIESYALKSKEPLVPPRRSETAATIKTSRGVLNVLNSESDWLLFVRELLDDSDHIGDHNVSWAAFHAAKEVAAHLPATNALLPLFESCSEDVDMMRHGMSLVKLLVEHLNGGQVPVLCVDQPLYKLARLVQWNSPSSDRLAENNFFVMLGPFHIEKAFLSVIGQFAENSGWKTIMSSSGIMTESAAEAILKVHNVTKSRAAFQITAAVLYSLMMDAYEVTAENQTLEEWITDCSKQYPTFLFWLNFLEIILLLLQFVKSLRCAMFPLYVESFGEMLPWFFFFNHTHYSRWGTVHFVELMELPVKIPSLYTEFLKGKFVVHKSLRAMSGLGVDQAHEQNNRIVKEDGGAIGLTQNPTALRRWMLAGPEVTNLLLEFREETDDGEDLLSHHEQYKAFQHDFLAKCSSLKESFETFSNPFTERLENLVALDTRIFASLEGQNNLFDAKQLGGVMMQKFIEERLCSNSKALFERIPKNKCQFFTTESQKRPAATDKVKELKADMELFAKLFLNTKTLNLDRDEFFRHENQPFPPALSVNGRLRGGEKHPLLQKLLQLVSKSSPPNNFGAIVFDGAAVANYLPPRQSKTFKQYGEEEFLGYITSQASMLKADRVDVAWDQYFEGSTKASLREERGSGIRRQVLPHATLPSNWQAFLRHSKNKEELFSLLAGTLVRYHSTEPKLKLLTNVGDVFRGNTAVASTLEGKSCVMMEEADGRIILHVFDMIMSGYKDVLIRTVDTDVVVLAVSFFHRMQEIGLVTLWLKLGTGTHVKYYAAHDIANALGLEKAVSLRGFHAFTGCDEVSFMATKGKKKAWNAWNSCPEVTKAFYEISHPLQHLSDDTISLLEKYTIRLYDSKTKLNNINTVRRDLYDGVKTLTMIPATRDSLRQHTLRAAYQAGQVWGQAHLPNPAPSDPTRWGWKKDGEKLVPLWSTLPDVWEKCQLKKKCSCKKTCAVTRCPCKLAEINCKTDCRCKGLCFQPATK</sequence>
<proteinExistence type="predicted"/>
<organism evidence="1 2">
    <name type="scientific">Frankliniella fusca</name>
    <dbReference type="NCBI Taxonomy" id="407009"/>
    <lineage>
        <taxon>Eukaryota</taxon>
        <taxon>Metazoa</taxon>
        <taxon>Ecdysozoa</taxon>
        <taxon>Arthropoda</taxon>
        <taxon>Hexapoda</taxon>
        <taxon>Insecta</taxon>
        <taxon>Pterygota</taxon>
        <taxon>Neoptera</taxon>
        <taxon>Paraneoptera</taxon>
        <taxon>Thysanoptera</taxon>
        <taxon>Terebrantia</taxon>
        <taxon>Thripoidea</taxon>
        <taxon>Thripidae</taxon>
        <taxon>Frankliniella</taxon>
    </lineage>
</organism>